<organism evidence="10 11">
    <name type="scientific">Aliiroseovarius crassostreae</name>
    <dbReference type="NCBI Taxonomy" id="154981"/>
    <lineage>
        <taxon>Bacteria</taxon>
        <taxon>Pseudomonadati</taxon>
        <taxon>Pseudomonadota</taxon>
        <taxon>Alphaproteobacteria</taxon>
        <taxon>Rhodobacterales</taxon>
        <taxon>Paracoccaceae</taxon>
        <taxon>Aliiroseovarius</taxon>
    </lineage>
</organism>
<evidence type="ECO:0000259" key="9">
    <source>
        <dbReference type="Pfam" id="PF02784"/>
    </source>
</evidence>
<dbReference type="EC" id="4.1.1.17" evidence="6"/>
<dbReference type="GO" id="GO:0033387">
    <property type="term" value="P:putrescine biosynthetic process from arginine, via ornithine"/>
    <property type="evidence" value="ECO:0007669"/>
    <property type="project" value="TreeGrafter"/>
</dbReference>
<dbReference type="Proteomes" id="UP000050471">
    <property type="component" value="Unassembled WGS sequence"/>
</dbReference>
<feature type="active site" description="Proton donor" evidence="8">
    <location>
        <position position="325"/>
    </location>
</feature>
<dbReference type="OrthoDB" id="9802147at2"/>
<dbReference type="GO" id="GO:0004586">
    <property type="term" value="F:ornithine decarboxylase activity"/>
    <property type="evidence" value="ECO:0007669"/>
    <property type="project" value="UniProtKB-EC"/>
</dbReference>
<evidence type="ECO:0000256" key="6">
    <source>
        <dbReference type="ARBA" id="ARBA00034138"/>
    </source>
</evidence>
<dbReference type="InterPro" id="IPR022653">
    <property type="entry name" value="De-COase2_pyr-phos_BS"/>
</dbReference>
<evidence type="ECO:0000313" key="10">
    <source>
        <dbReference type="EMBL" id="KPN63076.1"/>
    </source>
</evidence>
<feature type="modified residue" description="N6-(pyridoxal phosphate)lysine" evidence="8">
    <location>
        <position position="52"/>
    </location>
</feature>
<evidence type="ECO:0000256" key="7">
    <source>
        <dbReference type="ARBA" id="ARBA00049127"/>
    </source>
</evidence>
<comment type="similarity">
    <text evidence="2">Belongs to the Orn/Lys/Arg decarboxylase class-II family.</text>
</comment>
<dbReference type="CDD" id="cd00622">
    <property type="entry name" value="PLPDE_III_ODC"/>
    <property type="match status" value="1"/>
</dbReference>
<evidence type="ECO:0000256" key="4">
    <source>
        <dbReference type="ARBA" id="ARBA00023239"/>
    </source>
</evidence>
<dbReference type="AlphaFoldDB" id="A0A0P7KLW8"/>
<dbReference type="PANTHER" id="PTHR11482:SF6">
    <property type="entry name" value="ORNITHINE DECARBOXYLASE 1-RELATED"/>
    <property type="match status" value="1"/>
</dbReference>
<dbReference type="EMBL" id="LKBA01000007">
    <property type="protein sequence ID" value="KPN63076.1"/>
    <property type="molecule type" value="Genomic_DNA"/>
</dbReference>
<dbReference type="PRINTS" id="PR01182">
    <property type="entry name" value="ORNDCRBXLASE"/>
</dbReference>
<dbReference type="InterPro" id="IPR009006">
    <property type="entry name" value="Ala_racemase/Decarboxylase_C"/>
</dbReference>
<accession>A0A0P7KLW8</accession>
<evidence type="ECO:0000313" key="11">
    <source>
        <dbReference type="Proteomes" id="UP000050471"/>
    </source>
</evidence>
<dbReference type="InterPro" id="IPR000183">
    <property type="entry name" value="Orn/DAP/Arg_de-COase"/>
</dbReference>
<feature type="domain" description="Orn/DAP/Arg decarboxylase 2 N-terminal" evidence="9">
    <location>
        <begin position="36"/>
        <end position="261"/>
    </location>
</feature>
<evidence type="ECO:0000256" key="5">
    <source>
        <dbReference type="ARBA" id="ARBA00034115"/>
    </source>
</evidence>
<name>A0A0P7KLW8_9RHOB</name>
<comment type="pathway">
    <text evidence="5">Amine and polyamine biosynthesis; putrescine biosynthesis via L-ornithine pathway; putrescine from L-ornithine: step 1/1.</text>
</comment>
<sequence>MSKQPSIWTTVLSHLKLEAPKGPVLYFAPAVLQATARRFVQGFDGVVTYAVKANDLPVVLENLVAAGLSAFDVASPAEMRALRAVSPDVVMHYNNPVRSPEEIDFAVEMGVASYSVDSLREFEKLRRRVPPEGIEMSVRLCLPVEGAAYHFGEKFGADPELAAELLKQVAAAGFVPSMTFHPGTQCADPAAWVHYIEVCADIAEAAGVTLSRLNVGGGFAANRGVAPDLERIFDAIHDAVEKSFGATPPQLVCEPGRAMVADAFTLATRVKAVRDNGDVFLNDGIYGALAEAPQIGTVNRMRCLRADGTGFEDALTPRVIYGPTCDSIDRLPDPMPLPEGLAEGDIVLFDGMGAYSFAMATRFNGYGVLDLVTVQDLQNLSSWGG</sequence>
<comment type="cofactor">
    <cofactor evidence="1 8">
        <name>pyridoxal 5'-phosphate</name>
        <dbReference type="ChEBI" id="CHEBI:597326"/>
    </cofactor>
</comment>
<dbReference type="Gene3D" id="2.40.37.10">
    <property type="entry name" value="Lyase, Ornithine Decarboxylase, Chain A, domain 1"/>
    <property type="match status" value="1"/>
</dbReference>
<proteinExistence type="inferred from homology"/>
<comment type="catalytic activity">
    <reaction evidence="7">
        <text>L-ornithine + H(+) = putrescine + CO2</text>
        <dbReference type="Rhea" id="RHEA:22964"/>
        <dbReference type="ChEBI" id="CHEBI:15378"/>
        <dbReference type="ChEBI" id="CHEBI:16526"/>
        <dbReference type="ChEBI" id="CHEBI:46911"/>
        <dbReference type="ChEBI" id="CHEBI:326268"/>
        <dbReference type="EC" id="4.1.1.17"/>
    </reaction>
</comment>
<dbReference type="SUPFAM" id="SSF50621">
    <property type="entry name" value="Alanine racemase C-terminal domain-like"/>
    <property type="match status" value="1"/>
</dbReference>
<keyword evidence="11" id="KW-1185">Reference proteome</keyword>
<dbReference type="Pfam" id="PF02784">
    <property type="entry name" value="Orn_Arg_deC_N"/>
    <property type="match status" value="1"/>
</dbReference>
<dbReference type="InterPro" id="IPR002433">
    <property type="entry name" value="Orn_de-COase"/>
</dbReference>
<protein>
    <recommendedName>
        <fullName evidence="6">ornithine decarboxylase</fullName>
        <ecNumber evidence="6">4.1.1.17</ecNumber>
    </recommendedName>
</protein>
<keyword evidence="4" id="KW-0456">Lyase</keyword>
<dbReference type="GO" id="GO:0005737">
    <property type="term" value="C:cytoplasm"/>
    <property type="evidence" value="ECO:0007669"/>
    <property type="project" value="TreeGrafter"/>
</dbReference>
<evidence type="ECO:0000256" key="3">
    <source>
        <dbReference type="ARBA" id="ARBA00022898"/>
    </source>
</evidence>
<dbReference type="PROSITE" id="PS00878">
    <property type="entry name" value="ODR_DC_2_1"/>
    <property type="match status" value="1"/>
</dbReference>
<gene>
    <name evidence="10" type="ORF">AKJ29_02730</name>
</gene>
<comment type="caution">
    <text evidence="10">The sequence shown here is derived from an EMBL/GenBank/DDBJ whole genome shotgun (WGS) entry which is preliminary data.</text>
</comment>
<dbReference type="RefSeq" id="WP_055190726.1">
    <property type="nucleotide sequence ID" value="NZ_FPBS01000010.1"/>
</dbReference>
<keyword evidence="3 8" id="KW-0663">Pyridoxal phosphate</keyword>
<dbReference type="PANTHER" id="PTHR11482">
    <property type="entry name" value="ARGININE/DIAMINOPIMELATE/ORNITHINE DECARBOXYLASE"/>
    <property type="match status" value="1"/>
</dbReference>
<evidence type="ECO:0000256" key="1">
    <source>
        <dbReference type="ARBA" id="ARBA00001933"/>
    </source>
</evidence>
<dbReference type="SUPFAM" id="SSF51419">
    <property type="entry name" value="PLP-binding barrel"/>
    <property type="match status" value="1"/>
</dbReference>
<dbReference type="Gene3D" id="3.20.20.10">
    <property type="entry name" value="Alanine racemase"/>
    <property type="match status" value="1"/>
</dbReference>
<dbReference type="InterPro" id="IPR029066">
    <property type="entry name" value="PLP-binding_barrel"/>
</dbReference>
<dbReference type="STRING" id="154981.AKJ29_02730"/>
<dbReference type="InterPro" id="IPR022644">
    <property type="entry name" value="De-COase2_N"/>
</dbReference>
<dbReference type="PRINTS" id="PR01179">
    <property type="entry name" value="ODADCRBXLASE"/>
</dbReference>
<evidence type="ECO:0000256" key="2">
    <source>
        <dbReference type="ARBA" id="ARBA00008872"/>
    </source>
</evidence>
<reference evidence="10 11" key="1">
    <citation type="submission" date="2015-09" db="EMBL/GenBank/DDBJ databases">
        <title>Draft genome sequence of Aliiroseovarius crassostreae CV919-312TSm, the causative agent of Roseovarius Oyster Disease (formerly Juvenile Oyster Disease).</title>
        <authorList>
            <person name="Kessner L."/>
            <person name="Spinard E."/>
            <person name="Nelson D."/>
        </authorList>
    </citation>
    <scope>NUCLEOTIDE SEQUENCE [LARGE SCALE GENOMIC DNA]</scope>
    <source>
        <strain evidence="10 11">CV919-312</strain>
    </source>
</reference>
<evidence type="ECO:0000256" key="8">
    <source>
        <dbReference type="PIRSR" id="PIRSR600183-50"/>
    </source>
</evidence>